<sequence length="228" mass="25697">MDCVMSSQNAFTVDKILDAVGASTMLIDTTNGMVFHLVTHDRTLVLDFNLEESFFKSLSLKNKCILIPKQKFYIKKIKELKIITNEYVMVFEYVFDKYTLRRRVFYSQSTRFVIDFKIDCTGEINSSAMGLALKEIGDHFATLRVINNTGEICSEGTIIKFPLTLPTDFSVKVIGGNLKSIFEVSDLFIKMIMSYGPTNLSINFVLLGNGTKASFFTAINHNRTSKGA</sequence>
<proteinExistence type="predicted"/>
<evidence type="ECO:0000313" key="2">
    <source>
        <dbReference type="Proteomes" id="UP000010094"/>
    </source>
</evidence>
<accession>I7AFF1</accession>
<protein>
    <recommendedName>
        <fullName evidence="3">Proliferating cell nuclear antigen</fullName>
    </recommendedName>
</protein>
<keyword evidence="2" id="KW-1185">Reference proteome</keyword>
<dbReference type="GeneID" id="20521748"/>
<dbReference type="Proteomes" id="UP000010094">
    <property type="component" value="Chromosome VIII"/>
</dbReference>
<dbReference type="EMBL" id="CP003525">
    <property type="protein sequence ID" value="AFN83435.1"/>
    <property type="molecule type" value="Genomic_DNA"/>
</dbReference>
<organism evidence="1 2">
    <name type="scientific">Encephalitozoon romaleae (strain SJ-2008)</name>
    <name type="common">Microsporidian parasite</name>
    <dbReference type="NCBI Taxonomy" id="1178016"/>
    <lineage>
        <taxon>Eukaryota</taxon>
        <taxon>Fungi</taxon>
        <taxon>Fungi incertae sedis</taxon>
        <taxon>Microsporidia</taxon>
        <taxon>Unikaryonidae</taxon>
        <taxon>Encephalitozoon</taxon>
    </lineage>
</organism>
<gene>
    <name evidence="1" type="ordered locus">EROM_080120</name>
</gene>
<dbReference type="KEGG" id="ero:EROM_080120"/>
<evidence type="ECO:0000313" key="1">
    <source>
        <dbReference type="EMBL" id="AFN83435.1"/>
    </source>
</evidence>
<reference evidence="1 2" key="1">
    <citation type="journal article" date="2012" name="Proc. Natl. Acad. Sci. U.S.A.">
        <title>Gain and loss of multiple functionally related, horizontally transferred genes in the reduced genomes of two microsporidian parasites.</title>
        <authorList>
            <person name="Pombert J.-F."/>
            <person name="Selman M."/>
            <person name="Burki F."/>
            <person name="Bardell F.T."/>
            <person name="Farinelli L."/>
            <person name="Solter L.F."/>
            <person name="Whitman D.W."/>
            <person name="Weiss L.M."/>
            <person name="Corradi N."/>
            <person name="Keeling P.J."/>
        </authorList>
    </citation>
    <scope>NUCLEOTIDE SEQUENCE [LARGE SCALE GENOMIC DNA]</scope>
    <source>
        <strain evidence="1 2">SJ-2008</strain>
    </source>
</reference>
<dbReference type="VEuPathDB" id="MicrosporidiaDB:EROM_080120"/>
<name>I7AFF1_ENCRO</name>
<dbReference type="HOGENOM" id="CLU_102260_0_0_1"/>
<dbReference type="AlphaFoldDB" id="I7AFF1"/>
<dbReference type="OrthoDB" id="2191577at2759"/>
<dbReference type="RefSeq" id="XP_009264932.1">
    <property type="nucleotide sequence ID" value="XM_009266657.1"/>
</dbReference>
<evidence type="ECO:0008006" key="3">
    <source>
        <dbReference type="Google" id="ProtNLM"/>
    </source>
</evidence>